<gene>
    <name evidence="1" type="primary">ORF87860</name>
</gene>
<proteinExistence type="predicted"/>
<protein>
    <submittedName>
        <fullName evidence="1">Uncharacterized protein</fullName>
    </submittedName>
</protein>
<name>A0A0B6ZZB8_9EUPU</name>
<reference evidence="1" key="1">
    <citation type="submission" date="2014-12" db="EMBL/GenBank/DDBJ databases">
        <title>Insight into the proteome of Arion vulgaris.</title>
        <authorList>
            <person name="Aradska J."/>
            <person name="Bulat T."/>
            <person name="Smidak R."/>
            <person name="Sarate P."/>
            <person name="Gangsoo J."/>
            <person name="Sialana F."/>
            <person name="Bilban M."/>
            <person name="Lubec G."/>
        </authorList>
    </citation>
    <scope>NUCLEOTIDE SEQUENCE</scope>
    <source>
        <tissue evidence="1">Skin</tissue>
    </source>
</reference>
<organism evidence="1">
    <name type="scientific">Arion vulgaris</name>
    <dbReference type="NCBI Taxonomy" id="1028688"/>
    <lineage>
        <taxon>Eukaryota</taxon>
        <taxon>Metazoa</taxon>
        <taxon>Spiralia</taxon>
        <taxon>Lophotrochozoa</taxon>
        <taxon>Mollusca</taxon>
        <taxon>Gastropoda</taxon>
        <taxon>Heterobranchia</taxon>
        <taxon>Euthyneura</taxon>
        <taxon>Panpulmonata</taxon>
        <taxon>Eupulmonata</taxon>
        <taxon>Stylommatophora</taxon>
        <taxon>Helicina</taxon>
        <taxon>Arionoidea</taxon>
        <taxon>Arionidae</taxon>
        <taxon>Arion</taxon>
    </lineage>
</organism>
<accession>A0A0B6ZZB8</accession>
<dbReference type="EMBL" id="HACG01026832">
    <property type="protein sequence ID" value="CEK73697.1"/>
    <property type="molecule type" value="Transcribed_RNA"/>
</dbReference>
<evidence type="ECO:0000313" key="1">
    <source>
        <dbReference type="EMBL" id="CEK73697.1"/>
    </source>
</evidence>
<feature type="non-terminal residue" evidence="1">
    <location>
        <position position="88"/>
    </location>
</feature>
<sequence>MKVPTLWTRSSGRYILILAGRSKSEGLASLHWVTPYGLIPHCRNSMPLAGSILQSTTFVAPATIQRDFQKKMHVTFWEYCTKHSLCSS</sequence>
<dbReference type="AlphaFoldDB" id="A0A0B6ZZB8"/>